<evidence type="ECO:0008006" key="4">
    <source>
        <dbReference type="Google" id="ProtNLM"/>
    </source>
</evidence>
<gene>
    <name evidence="2" type="ordered locus">SL003B_1684</name>
</gene>
<dbReference type="OrthoDB" id="7597065at2"/>
<evidence type="ECO:0000256" key="1">
    <source>
        <dbReference type="SAM" id="MobiDB-lite"/>
    </source>
</evidence>
<dbReference type="PATRIC" id="fig|991905.3.peg.1728"/>
<dbReference type="eggNOG" id="ENOG5033MAR">
    <property type="taxonomic scope" value="Bacteria"/>
</dbReference>
<reference evidence="2 3" key="1">
    <citation type="journal article" date="2011" name="J. Bacteriol.">
        <title>Complete genome sequence of Polymorphum gilvum SL003B-26A1T, a crude oil-degrading bacterium from oil-polluted saline soil.</title>
        <authorList>
            <person name="Li S.G."/>
            <person name="Tang Y.Q."/>
            <person name="Nie Y."/>
            <person name="Cai M."/>
            <person name="Wu X.L."/>
        </authorList>
    </citation>
    <scope>NUCLEOTIDE SEQUENCE [LARGE SCALE GENOMIC DNA]</scope>
    <source>
        <strain evidence="3">LMG 25793 / CGMCC 1.9160 / SL003B-26A1</strain>
    </source>
</reference>
<accession>F2J5M8</accession>
<evidence type="ECO:0000313" key="2">
    <source>
        <dbReference type="EMBL" id="ADZ70112.1"/>
    </source>
</evidence>
<keyword evidence="3" id="KW-1185">Reference proteome</keyword>
<dbReference type="Pfam" id="PF14520">
    <property type="entry name" value="HHH_5"/>
    <property type="match status" value="1"/>
</dbReference>
<dbReference type="Gene3D" id="1.10.150.20">
    <property type="entry name" value="5' to 3' exonuclease, C-terminal subdomain"/>
    <property type="match status" value="1"/>
</dbReference>
<proteinExistence type="predicted"/>
<dbReference type="STRING" id="991905.SL003B_1684"/>
<evidence type="ECO:0000313" key="3">
    <source>
        <dbReference type="Proteomes" id="UP000008130"/>
    </source>
</evidence>
<protein>
    <recommendedName>
        <fullName evidence="4">DUF4332 domain-containing protein</fullName>
    </recommendedName>
</protein>
<dbReference type="AlphaFoldDB" id="F2J5M8"/>
<feature type="region of interest" description="Disordered" evidence="1">
    <location>
        <begin position="51"/>
        <end position="107"/>
    </location>
</feature>
<dbReference type="RefSeq" id="WP_013652429.1">
    <property type="nucleotide sequence ID" value="NC_015259.1"/>
</dbReference>
<name>F2J5M8_POLGS</name>
<feature type="compositionally biased region" description="Basic and acidic residues" evidence="1">
    <location>
        <begin position="62"/>
        <end position="107"/>
    </location>
</feature>
<sequence length="167" mass="17058">MIARQRLYLTADKAAVVAAGDKRAAFLYCVPGDEIPASAAQIFGLVDGALPVKGKGTPPGGNKEKKGGEDKEKKSDDDKGGEEKRGEEKGGKDKGGEEKAPGDDLTRIKGIGNATAKALADAGIASLAALAALDPQQPPLMIPGKGEADWLKWVAAARELAPADAGA</sequence>
<dbReference type="SUPFAM" id="SSF158702">
    <property type="entry name" value="Sec63 N-terminal domain-like"/>
    <property type="match status" value="1"/>
</dbReference>
<dbReference type="KEGG" id="pgv:SL003B_1684"/>
<dbReference type="Proteomes" id="UP000008130">
    <property type="component" value="Chromosome"/>
</dbReference>
<organism evidence="2 3">
    <name type="scientific">Polymorphum gilvum (strain LMG 25793 / CGMCC 1.9160 / SL003B-26A1)</name>
    <dbReference type="NCBI Taxonomy" id="991905"/>
    <lineage>
        <taxon>Bacteria</taxon>
        <taxon>Pseudomonadati</taxon>
        <taxon>Pseudomonadota</taxon>
        <taxon>Alphaproteobacteria</taxon>
        <taxon>Rhodobacterales</taxon>
        <taxon>Paracoccaceae</taxon>
        <taxon>Polymorphum</taxon>
    </lineage>
</organism>
<dbReference type="HOGENOM" id="CLU_1593057_0_0_5"/>
<dbReference type="EMBL" id="CP002568">
    <property type="protein sequence ID" value="ADZ70112.1"/>
    <property type="molecule type" value="Genomic_DNA"/>
</dbReference>